<dbReference type="FunFam" id="2.40.30.10:FF:000064">
    <property type="entry name" value="Na(+)-translocating NADH-quinone reductase subunit F"/>
    <property type="match status" value="1"/>
</dbReference>
<dbReference type="NCBIfam" id="TIGR01941">
    <property type="entry name" value="nqrF"/>
    <property type="match status" value="1"/>
</dbReference>
<reference evidence="30 32" key="2">
    <citation type="submission" date="2018-06" db="EMBL/GenBank/DDBJ databases">
        <authorList>
            <consortium name="Pathogen Informatics"/>
            <person name="Doyle S."/>
        </authorList>
    </citation>
    <scope>NUCLEOTIDE SEQUENCE [LARGE SCALE GENOMIC DNA]</scope>
    <source>
        <strain evidence="30 32">NCTC10211</strain>
    </source>
</reference>
<evidence type="ECO:0000256" key="18">
    <source>
        <dbReference type="ARBA" id="ARBA00023065"/>
    </source>
</evidence>
<protein>
    <recommendedName>
        <fullName evidence="24">Na(+)-translocating NADH-quinone reductase subunit F</fullName>
        <shortName evidence="24">Na(+)-NQR subunit F</shortName>
        <shortName evidence="24">Na(+)-translocating NQR subunit F</shortName>
        <ecNumber evidence="24">7.2.1.1</ecNumber>
    </recommendedName>
    <alternativeName>
        <fullName evidence="24">NQR complex subunit F</fullName>
    </alternativeName>
    <alternativeName>
        <fullName evidence="24">NQR-1 subunit F</fullName>
    </alternativeName>
</protein>
<name>A0A0G8B905_SERMA</name>
<feature type="binding site" evidence="24">
    <location>
        <position position="69"/>
    </location>
    <ligand>
        <name>[2Fe-2S] cluster</name>
        <dbReference type="ChEBI" id="CHEBI:190135"/>
    </ligand>
</feature>
<keyword evidence="6 24" id="KW-0813">Transport</keyword>
<dbReference type="InterPro" id="IPR001041">
    <property type="entry name" value="2Fe-2S_ferredoxin-type"/>
</dbReference>
<comment type="catalytic activity">
    <reaction evidence="23 24">
        <text>a ubiquinone + n Na(+)(in) + NADH + H(+) = a ubiquinol + n Na(+)(out) + NAD(+)</text>
        <dbReference type="Rhea" id="RHEA:47748"/>
        <dbReference type="Rhea" id="RHEA-COMP:9565"/>
        <dbReference type="Rhea" id="RHEA-COMP:9566"/>
        <dbReference type="ChEBI" id="CHEBI:15378"/>
        <dbReference type="ChEBI" id="CHEBI:16389"/>
        <dbReference type="ChEBI" id="CHEBI:17976"/>
        <dbReference type="ChEBI" id="CHEBI:29101"/>
        <dbReference type="ChEBI" id="CHEBI:57540"/>
        <dbReference type="ChEBI" id="CHEBI:57945"/>
        <dbReference type="EC" id="7.2.1.1"/>
    </reaction>
</comment>
<feature type="domain" description="2Fe-2S ferredoxin-type" evidence="25">
    <location>
        <begin position="32"/>
        <end position="126"/>
    </location>
</feature>
<dbReference type="Gene3D" id="3.10.20.30">
    <property type="match status" value="1"/>
</dbReference>
<evidence type="ECO:0000256" key="9">
    <source>
        <dbReference type="ARBA" id="ARBA00022630"/>
    </source>
</evidence>
<evidence type="ECO:0000256" key="19">
    <source>
        <dbReference type="ARBA" id="ARBA00023075"/>
    </source>
</evidence>
<keyword evidence="11 24" id="KW-0479">Metal-binding</keyword>
<dbReference type="RefSeq" id="WP_033634097.1">
    <property type="nucleotide sequence ID" value="NZ_ABLCUZ020000017.1"/>
</dbReference>
<comment type="cofactor">
    <cofactor evidence="1 24">
        <name>FAD</name>
        <dbReference type="ChEBI" id="CHEBI:57692"/>
    </cofactor>
</comment>
<evidence type="ECO:0000256" key="17">
    <source>
        <dbReference type="ARBA" id="ARBA00023053"/>
    </source>
</evidence>
<dbReference type="PANTHER" id="PTHR43644:SF1">
    <property type="entry name" value="NAD(P)H-FLAVIN REDUCTASE"/>
    <property type="match status" value="1"/>
</dbReference>
<keyword evidence="15 24" id="KW-0411">Iron-sulfur</keyword>
<keyword evidence="17 24" id="KW-0915">Sodium</keyword>
<comment type="function">
    <text evidence="2 24">NQR complex catalyzes the reduction of ubiquinone-1 to ubiquinol by two successive reactions, coupled with the transport of Na(+) ions from the cytoplasm to the periplasm. The first step is catalyzed by NqrF, which accepts electrons from NADH and reduces ubiquinone-1 to ubisemiquinone by a one-electron transfer pathway.</text>
</comment>
<dbReference type="SUPFAM" id="SSF54292">
    <property type="entry name" value="2Fe-2S ferredoxin-like"/>
    <property type="match status" value="1"/>
</dbReference>
<feature type="binding site" evidence="24">
    <location>
        <position position="75"/>
    </location>
    <ligand>
        <name>[2Fe-2S] cluster</name>
        <dbReference type="ChEBI" id="CHEBI:190135"/>
    </ligand>
</feature>
<dbReference type="SUPFAM" id="SSF63380">
    <property type="entry name" value="Riboflavin synthase domain-like"/>
    <property type="match status" value="1"/>
</dbReference>
<dbReference type="EMBL" id="UGYK01000002">
    <property type="protein sequence ID" value="SUI39012.1"/>
    <property type="molecule type" value="Genomic_DNA"/>
</dbReference>
<reference evidence="28 33" key="3">
    <citation type="submission" date="2019-11" db="EMBL/GenBank/DDBJ databases">
        <title>Whole genome sequence of a plant growth promoting strain Serratia marcescens BTL07 isolated from the rhizoplane of Chili (Capsicum annuum).</title>
        <authorList>
            <person name="Dutta S."/>
            <person name="Khatun A."/>
            <person name="Gupta D.R."/>
            <person name="Surovy M.Z."/>
            <person name="Rahman M.M."/>
            <person name="Mahmud N.U."/>
            <person name="Emes R."/>
            <person name="Warry A."/>
            <person name="West H."/>
            <person name="Clarke M.L."/>
            <person name="Islam M.T."/>
        </authorList>
    </citation>
    <scope>NUCLEOTIDE SEQUENCE [LARGE SCALE GENOMIC DNA]</scope>
    <source>
        <strain evidence="28 33">BTL07</strain>
    </source>
</reference>
<evidence type="ECO:0000256" key="23">
    <source>
        <dbReference type="ARBA" id="ARBA00048891"/>
    </source>
</evidence>
<dbReference type="Gene3D" id="2.40.30.10">
    <property type="entry name" value="Translation factors"/>
    <property type="match status" value="1"/>
</dbReference>
<keyword evidence="24" id="KW-0812">Transmembrane</keyword>
<evidence type="ECO:0000256" key="24">
    <source>
        <dbReference type="HAMAP-Rule" id="MF_00430"/>
    </source>
</evidence>
<keyword evidence="8" id="KW-0997">Cell inner membrane</keyword>
<evidence type="ECO:0000256" key="7">
    <source>
        <dbReference type="ARBA" id="ARBA00022475"/>
    </source>
</evidence>
<dbReference type="InterPro" id="IPR008333">
    <property type="entry name" value="Cbr1-like_FAD-bd_dom"/>
</dbReference>
<dbReference type="PANTHER" id="PTHR43644">
    <property type="entry name" value="NA(+)-TRANSLOCATING NADH-QUINONE REDUCTASE SUBUNIT"/>
    <property type="match status" value="1"/>
</dbReference>
<dbReference type="Gene3D" id="3.40.50.80">
    <property type="entry name" value="Nucleotide-binding domain of ferredoxin-NADP reductase (FNR) module"/>
    <property type="match status" value="1"/>
</dbReference>
<keyword evidence="16 24" id="KW-0520">NAD</keyword>
<dbReference type="OrthoDB" id="9806195at2"/>
<dbReference type="PIRSF" id="PIRSF000044">
    <property type="entry name" value="Cis_Diol_DH_RD"/>
    <property type="match status" value="1"/>
</dbReference>
<dbReference type="InterPro" id="IPR039261">
    <property type="entry name" value="FNR_nucleotide-bd"/>
</dbReference>
<evidence type="ECO:0000256" key="11">
    <source>
        <dbReference type="ARBA" id="ARBA00022723"/>
    </source>
</evidence>
<keyword evidence="24" id="KW-1133">Transmembrane helix</keyword>
<evidence type="ECO:0000256" key="20">
    <source>
        <dbReference type="ARBA" id="ARBA00023136"/>
    </source>
</evidence>
<keyword evidence="14 24" id="KW-0408">Iron</keyword>
<evidence type="ECO:0000313" key="31">
    <source>
        <dbReference type="Proteomes" id="UP000237365"/>
    </source>
</evidence>
<dbReference type="GO" id="GO:0006814">
    <property type="term" value="P:sodium ion transport"/>
    <property type="evidence" value="ECO:0007669"/>
    <property type="project" value="UniProtKB-UniRule"/>
</dbReference>
<evidence type="ECO:0000256" key="16">
    <source>
        <dbReference type="ARBA" id="ARBA00023027"/>
    </source>
</evidence>
<evidence type="ECO:0000256" key="3">
    <source>
        <dbReference type="ARBA" id="ARBA00004533"/>
    </source>
</evidence>
<evidence type="ECO:0000256" key="6">
    <source>
        <dbReference type="ARBA" id="ARBA00022448"/>
    </source>
</evidence>
<dbReference type="Proteomes" id="UP000237365">
    <property type="component" value="Unassembled WGS sequence"/>
</dbReference>
<evidence type="ECO:0000313" key="29">
    <source>
        <dbReference type="EMBL" id="POP14754.1"/>
    </source>
</evidence>
<dbReference type="Pfam" id="PF00970">
    <property type="entry name" value="FAD_binding_6"/>
    <property type="match status" value="1"/>
</dbReference>
<comment type="similarity">
    <text evidence="22">Belongs to the Fre/LuxG FAD/NAD(P) flavoprotein oxidoreductase family.</text>
</comment>
<dbReference type="Pfam" id="PF00175">
    <property type="entry name" value="NAD_binding_1"/>
    <property type="match status" value="1"/>
</dbReference>
<evidence type="ECO:0000256" key="13">
    <source>
        <dbReference type="ARBA" id="ARBA00022967"/>
    </source>
</evidence>
<feature type="binding site" evidence="24">
    <location>
        <position position="78"/>
    </location>
    <ligand>
        <name>[2Fe-2S] cluster</name>
        <dbReference type="ChEBI" id="CHEBI:190135"/>
    </ligand>
</feature>
<evidence type="ECO:0000313" key="32">
    <source>
        <dbReference type="Proteomes" id="UP000254765"/>
    </source>
</evidence>
<dbReference type="Pfam" id="PF00111">
    <property type="entry name" value="Fer2"/>
    <property type="match status" value="1"/>
</dbReference>
<evidence type="ECO:0000256" key="1">
    <source>
        <dbReference type="ARBA" id="ARBA00001974"/>
    </source>
</evidence>
<feature type="domain" description="FAD-binding FR-type" evidence="26">
    <location>
        <begin position="129"/>
        <end position="269"/>
    </location>
</feature>
<keyword evidence="18 24" id="KW-0406">Ion transport</keyword>
<dbReference type="EMBL" id="WNKC01000010">
    <property type="protein sequence ID" value="MVF06508.1"/>
    <property type="molecule type" value="Genomic_DNA"/>
</dbReference>
<dbReference type="GO" id="GO:0051537">
    <property type="term" value="F:2 iron, 2 sulfur cluster binding"/>
    <property type="evidence" value="ECO:0007669"/>
    <property type="project" value="UniProtKB-KW"/>
</dbReference>
<comment type="similarity">
    <text evidence="4 24">Belongs to the NqrF family.</text>
</comment>
<comment type="subunit">
    <text evidence="5 24">Composed of six subunits; NqrA, NqrB, NqrC, NqrD, NqrE and NqrF.</text>
</comment>
<dbReference type="SUPFAM" id="SSF52343">
    <property type="entry name" value="Ferredoxin reductase-like, C-terminal NADP-linked domain"/>
    <property type="match status" value="1"/>
</dbReference>
<dbReference type="GO" id="GO:0016655">
    <property type="term" value="F:oxidoreductase activity, acting on NAD(P)H, quinone or similar compound as acceptor"/>
    <property type="evidence" value="ECO:0007669"/>
    <property type="project" value="InterPro"/>
</dbReference>
<evidence type="ECO:0000259" key="26">
    <source>
        <dbReference type="PROSITE" id="PS51384"/>
    </source>
</evidence>
<dbReference type="InterPro" id="IPR010205">
    <property type="entry name" value="NqrF"/>
</dbReference>
<dbReference type="InterPro" id="IPR017927">
    <property type="entry name" value="FAD-bd_FR_type"/>
</dbReference>
<evidence type="ECO:0000256" key="10">
    <source>
        <dbReference type="ARBA" id="ARBA00022714"/>
    </source>
</evidence>
<keyword evidence="13 24" id="KW-1278">Translocase</keyword>
<evidence type="ECO:0000313" key="28">
    <source>
        <dbReference type="EMBL" id="MVF06508.1"/>
    </source>
</evidence>
<dbReference type="GO" id="GO:0005886">
    <property type="term" value="C:plasma membrane"/>
    <property type="evidence" value="ECO:0007669"/>
    <property type="project" value="UniProtKB-SubCell"/>
</dbReference>
<dbReference type="Proteomes" id="UP000443014">
    <property type="component" value="Unassembled WGS sequence"/>
</dbReference>
<dbReference type="Proteomes" id="UP000254765">
    <property type="component" value="Unassembled WGS sequence"/>
</dbReference>
<dbReference type="InterPro" id="IPR036010">
    <property type="entry name" value="2Fe-2S_ferredoxin-like_sf"/>
</dbReference>
<evidence type="ECO:0000256" key="4">
    <source>
        <dbReference type="ARBA" id="ARBA00005570"/>
    </source>
</evidence>
<dbReference type="STRING" id="273526.SMDB11_0215"/>
<reference evidence="27 31" key="5">
    <citation type="submission" date="2024-07" db="EMBL/GenBank/DDBJ databases">
        <authorList>
            <person name="Raymann K."/>
        </authorList>
    </citation>
    <scope>NUCLEOTIDE SEQUENCE [LARGE SCALE GENOMIC DNA]</scope>
    <source>
        <strain evidence="27 31">KZ19</strain>
    </source>
</reference>
<dbReference type="InterPro" id="IPR001433">
    <property type="entry name" value="OxRdtase_FAD/NAD-bd"/>
</dbReference>
<evidence type="ECO:0000313" key="33">
    <source>
        <dbReference type="Proteomes" id="UP000443014"/>
    </source>
</evidence>
<reference evidence="29" key="1">
    <citation type="submission" date="2018-01" db="EMBL/GenBank/DDBJ databases">
        <title>The opportunistic pathogen Serratia marcescens is an overlooked threat to honeybees.</title>
        <authorList>
            <person name="Raymann K."/>
            <person name="Shaffer Z."/>
            <person name="Coon K."/>
            <person name="Salisbury S."/>
            <person name="Moran N.A."/>
        </authorList>
    </citation>
    <scope>NUCLEOTIDE SEQUENCE [LARGE SCALE GENOMIC DNA]</scope>
    <source>
        <strain evidence="29">KZ19</strain>
    </source>
</reference>
<dbReference type="GO" id="GO:0009055">
    <property type="term" value="F:electron transfer activity"/>
    <property type="evidence" value="ECO:0007669"/>
    <property type="project" value="UniProtKB-UniRule"/>
</dbReference>
<proteinExistence type="inferred from homology"/>
<comment type="subcellular location">
    <subcellularLocation>
        <location evidence="3">Cell inner membrane</location>
    </subcellularLocation>
    <subcellularLocation>
        <location evidence="24">Cell membrane</location>
        <topology evidence="24">Single-pass membrane protein</topology>
    </subcellularLocation>
</comment>
<dbReference type="HAMAP" id="MF_00430">
    <property type="entry name" value="NqrF"/>
    <property type="match status" value="1"/>
</dbReference>
<keyword evidence="20 24" id="KW-0472">Membrane</keyword>
<evidence type="ECO:0000313" key="30">
    <source>
        <dbReference type="EMBL" id="SUI39012.1"/>
    </source>
</evidence>
<dbReference type="PROSITE" id="PS51384">
    <property type="entry name" value="FAD_FR"/>
    <property type="match status" value="1"/>
</dbReference>
<dbReference type="EMBL" id="PQGI01000015">
    <property type="protein sequence ID" value="POP14754.1"/>
    <property type="molecule type" value="Genomic_DNA"/>
</dbReference>
<organism evidence="30 32">
    <name type="scientific">Serratia marcescens</name>
    <dbReference type="NCBI Taxonomy" id="615"/>
    <lineage>
        <taxon>Bacteria</taxon>
        <taxon>Pseudomonadati</taxon>
        <taxon>Pseudomonadota</taxon>
        <taxon>Gammaproteobacteria</taxon>
        <taxon>Enterobacterales</taxon>
        <taxon>Yersiniaceae</taxon>
        <taxon>Serratia</taxon>
    </lineage>
</organism>
<evidence type="ECO:0000256" key="5">
    <source>
        <dbReference type="ARBA" id="ARBA00011309"/>
    </source>
</evidence>
<dbReference type="EMBL" id="PQGI02000002">
    <property type="protein sequence ID" value="MEX3188634.1"/>
    <property type="molecule type" value="Genomic_DNA"/>
</dbReference>
<dbReference type="EC" id="7.2.1.1" evidence="24"/>
<keyword evidence="9 24" id="KW-0285">Flavoprotein</keyword>
<evidence type="ECO:0000259" key="25">
    <source>
        <dbReference type="PROSITE" id="PS51085"/>
    </source>
</evidence>
<keyword evidence="12 24" id="KW-0274">FAD</keyword>
<evidence type="ECO:0000256" key="2">
    <source>
        <dbReference type="ARBA" id="ARBA00002972"/>
    </source>
</evidence>
<keyword evidence="10 24" id="KW-0001">2Fe-2S</keyword>
<gene>
    <name evidence="24 30" type="primary">nqrF</name>
    <name evidence="27" type="ORF">C3R40_018640</name>
    <name evidence="29" type="ORF">C3R40_24160</name>
    <name evidence="28" type="ORF">GMA22_25035</name>
    <name evidence="30" type="ORF">NCTC10211_00073</name>
</gene>
<sequence>MEIILGVAMFTAIVMVLVLLILFAKSKLVNTGDIAVEINGDLDKSFHAPAGDKLLNVLSSQGIFVSSACGGGGSCGQCRVVIKEGGGDILPTELSHINKREAKEGCRLACQVNVKQNLKIELPEEIFGVKKWECEVISNDNKATFIKELKLKIPDGEDVPFRAGGFIQIEAPAHDISYADFDVPQEYRGDWDKFNLFRYRSTVNDTTVRAYSMANYPEEKGIIMLNVRIATPPPNNPDVPPGIMSSYIWSLKPGDKVTISGPFGEFFAKDTDAEMIFIGGGAGMAPMRSHIFDQLKRLNSKRKITFWYGARSLREMFYEDDFNQLQAENENFTWHVALSDPQPEDNWTGYTGFIHNVLLENYLKNHPAPEDCEFYMCGPPMMNAAVIKMLKDLGVEDENIMLDDFGG</sequence>
<dbReference type="AlphaFoldDB" id="A0A0G8B905"/>
<dbReference type="PROSITE" id="PS51085">
    <property type="entry name" value="2FE2S_FER_2"/>
    <property type="match status" value="1"/>
</dbReference>
<dbReference type="InterPro" id="IPR012675">
    <property type="entry name" value="Beta-grasp_dom_sf"/>
</dbReference>
<evidence type="ECO:0000256" key="14">
    <source>
        <dbReference type="ARBA" id="ARBA00023004"/>
    </source>
</evidence>
<dbReference type="GO" id="GO:0046872">
    <property type="term" value="F:metal ion binding"/>
    <property type="evidence" value="ECO:0007669"/>
    <property type="project" value="UniProtKB-KW"/>
</dbReference>
<reference evidence="27 31" key="4">
    <citation type="submission" date="2024-07" db="EMBL/GenBank/DDBJ databases">
        <title>Making a pathogen? Evaluating the impact of protist predation on the evolution of virulence in Serratia marcescens.</title>
        <authorList>
            <person name="Hopkins H."/>
            <person name="Lopezguerra C."/>
            <person name="Lau M.-J."/>
        </authorList>
    </citation>
    <scope>NUCLEOTIDE SEQUENCE [LARGE SCALE GENOMIC DNA]</scope>
    <source>
        <strain evidence="27 31">KZ19</strain>
    </source>
</reference>
<feature type="transmembrane region" description="Helical" evidence="24">
    <location>
        <begin position="6"/>
        <end position="24"/>
    </location>
</feature>
<evidence type="ECO:0000256" key="21">
    <source>
        <dbReference type="ARBA" id="ARBA00023201"/>
    </source>
</evidence>
<dbReference type="CDD" id="cd06188">
    <property type="entry name" value="NADH_quinone_reductase"/>
    <property type="match status" value="1"/>
</dbReference>
<comment type="cofactor">
    <cofactor evidence="24">
        <name>[2Fe-2S] cluster</name>
        <dbReference type="ChEBI" id="CHEBI:190135"/>
    </cofactor>
    <text evidence="24">Binds 1 [2Fe-2S] cluster.</text>
</comment>
<evidence type="ECO:0000256" key="22">
    <source>
        <dbReference type="ARBA" id="ARBA00038177"/>
    </source>
</evidence>
<keyword evidence="19 24" id="KW-0830">Ubiquinone</keyword>
<evidence type="ECO:0000313" key="27">
    <source>
        <dbReference type="EMBL" id="MEX3188634.1"/>
    </source>
</evidence>
<evidence type="ECO:0000256" key="15">
    <source>
        <dbReference type="ARBA" id="ARBA00023014"/>
    </source>
</evidence>
<keyword evidence="30" id="KW-0560">Oxidoreductase</keyword>
<keyword evidence="7 24" id="KW-1003">Cell membrane</keyword>
<feature type="binding site" evidence="24">
    <location>
        <position position="110"/>
    </location>
    <ligand>
        <name>[2Fe-2S] cluster</name>
        <dbReference type="ChEBI" id="CHEBI:190135"/>
    </ligand>
</feature>
<dbReference type="InterPro" id="IPR017938">
    <property type="entry name" value="Riboflavin_synthase-like_b-brl"/>
</dbReference>
<accession>A0A0G8B905</accession>
<keyword evidence="21 24" id="KW-0739">Sodium transport</keyword>
<evidence type="ECO:0000256" key="8">
    <source>
        <dbReference type="ARBA" id="ARBA00022519"/>
    </source>
</evidence>
<dbReference type="FunFam" id="3.40.50.80:FF:000014">
    <property type="entry name" value="Na(+)-translocating NADH-quinone reductase subunit F"/>
    <property type="match status" value="1"/>
</dbReference>
<evidence type="ECO:0000256" key="12">
    <source>
        <dbReference type="ARBA" id="ARBA00022827"/>
    </source>
</evidence>